<dbReference type="GO" id="GO:0016788">
    <property type="term" value="F:hydrolase activity, acting on ester bonds"/>
    <property type="evidence" value="ECO:0007669"/>
    <property type="project" value="UniProtKB-ARBA"/>
</dbReference>
<name>A0A3N0E8C0_SINP1</name>
<dbReference type="SUPFAM" id="SSF52266">
    <property type="entry name" value="SGNH hydrolase"/>
    <property type="match status" value="1"/>
</dbReference>
<sequence length="438" mass="49269">MYRTQLYRTALCLLSCIPVLQGQSRANNPEEEPLIFTFGQNAISEGEGIASSFPYGQDGYGFDFNTGEKVSMRQRSFVAEAPVYFSVSLPEGNYKVTVELGSDDFPSNNTVKAESKRIMLAEEKLEAGEVRTESFVINLRSIQIGEGEAVRLKDREKSELNWDDKLTLEFSRGTAVRKLVITPVSDMTTLFLAGDSTVTDQDLAPWASWGQFITQYLNDNIAVANYASSGASLSSFKARKRWEKILSLIQKGDYVIIEFGHNDEKQKGEGQGPWLNYTALLVEFITDVREKGAIPLLATPTQRRYFTGEGKLKDTHGDYPEAMRKVAKEHHVPLIDLTAMTTVLYETWGDEKSRKAFVQYPSHTFPGQDKELADNTHFNDFGAHEIALCVLSAVRSQHTGLEKYIKEPLEYTPARPNDFKNWTLPMSPRFEPVKPDGN</sequence>
<dbReference type="OrthoDB" id="9807041at2"/>
<dbReference type="InterPro" id="IPR036514">
    <property type="entry name" value="SGNH_hydro_sf"/>
</dbReference>
<gene>
    <name evidence="4" type="ORF">ED312_14250</name>
</gene>
<reference evidence="4 5" key="1">
    <citation type="submission" date="2018-10" db="EMBL/GenBank/DDBJ databases">
        <title>Sinomicrobium pectinilyticum sp. nov., a pectinase-producing bacterium isolated from alkaline and saline soil, and emended description of the genus Sinomicrobium.</title>
        <authorList>
            <person name="Cheng B."/>
            <person name="Li C."/>
            <person name="Lai Q."/>
            <person name="Du M."/>
            <person name="Shao Z."/>
            <person name="Xu P."/>
            <person name="Yang C."/>
        </authorList>
    </citation>
    <scope>NUCLEOTIDE SEQUENCE [LARGE SCALE GENOMIC DNA]</scope>
    <source>
        <strain evidence="4 5">5DNS001</strain>
    </source>
</reference>
<dbReference type="RefSeq" id="WP_123216691.1">
    <property type="nucleotide sequence ID" value="NZ_RJTM01000099.1"/>
</dbReference>
<dbReference type="InterPro" id="IPR037459">
    <property type="entry name" value="RhgT-like"/>
</dbReference>
<dbReference type="PANTHER" id="PTHR43695">
    <property type="entry name" value="PUTATIVE (AFU_ORTHOLOGUE AFUA_2G17250)-RELATED"/>
    <property type="match status" value="1"/>
</dbReference>
<organism evidence="4 5">
    <name type="scientific">Sinomicrobium pectinilyticum</name>
    <dbReference type="NCBI Taxonomy" id="1084421"/>
    <lineage>
        <taxon>Bacteria</taxon>
        <taxon>Pseudomonadati</taxon>
        <taxon>Bacteroidota</taxon>
        <taxon>Flavobacteriia</taxon>
        <taxon>Flavobacteriales</taxon>
        <taxon>Flavobacteriaceae</taxon>
        <taxon>Sinomicrobium</taxon>
    </lineage>
</organism>
<evidence type="ECO:0000259" key="3">
    <source>
        <dbReference type="Pfam" id="PF13472"/>
    </source>
</evidence>
<keyword evidence="5" id="KW-1185">Reference proteome</keyword>
<dbReference type="Proteomes" id="UP000267469">
    <property type="component" value="Unassembled WGS sequence"/>
</dbReference>
<dbReference type="CDD" id="cd01821">
    <property type="entry name" value="Rhamnogalacturan_acetylesterase_like"/>
    <property type="match status" value="1"/>
</dbReference>
<dbReference type="PANTHER" id="PTHR43695:SF1">
    <property type="entry name" value="RHAMNOGALACTURONAN ACETYLESTERASE"/>
    <property type="match status" value="1"/>
</dbReference>
<accession>A0A3N0E8C0</accession>
<comment type="caution">
    <text evidence="4">The sequence shown here is derived from an EMBL/GenBank/DDBJ whole genome shotgun (WGS) entry which is preliminary data.</text>
</comment>
<protein>
    <submittedName>
        <fullName evidence="4">Rhamnogalacturonan acetylesterase</fullName>
    </submittedName>
</protein>
<evidence type="ECO:0000313" key="5">
    <source>
        <dbReference type="Proteomes" id="UP000267469"/>
    </source>
</evidence>
<keyword evidence="2" id="KW-0378">Hydrolase</keyword>
<evidence type="ECO:0000256" key="1">
    <source>
        <dbReference type="ARBA" id="ARBA00008668"/>
    </source>
</evidence>
<dbReference type="Gene3D" id="2.60.120.430">
    <property type="entry name" value="Galactose-binding lectin"/>
    <property type="match status" value="1"/>
</dbReference>
<dbReference type="EMBL" id="RJTM01000099">
    <property type="protein sequence ID" value="RNL84101.1"/>
    <property type="molecule type" value="Genomic_DNA"/>
</dbReference>
<evidence type="ECO:0000256" key="2">
    <source>
        <dbReference type="ARBA" id="ARBA00022801"/>
    </source>
</evidence>
<dbReference type="InterPro" id="IPR013830">
    <property type="entry name" value="SGNH_hydro"/>
</dbReference>
<dbReference type="Gene3D" id="3.40.50.1110">
    <property type="entry name" value="SGNH hydrolase"/>
    <property type="match status" value="1"/>
</dbReference>
<feature type="domain" description="SGNH hydrolase-type esterase" evidence="3">
    <location>
        <begin position="194"/>
        <end position="354"/>
    </location>
</feature>
<dbReference type="Pfam" id="PF13472">
    <property type="entry name" value="Lipase_GDSL_2"/>
    <property type="match status" value="1"/>
</dbReference>
<dbReference type="AlphaFoldDB" id="A0A3N0E8C0"/>
<proteinExistence type="inferred from homology"/>
<dbReference type="InterPro" id="IPR008979">
    <property type="entry name" value="Galactose-bd-like_sf"/>
</dbReference>
<dbReference type="SUPFAM" id="SSF49785">
    <property type="entry name" value="Galactose-binding domain-like"/>
    <property type="match status" value="1"/>
</dbReference>
<evidence type="ECO:0000313" key="4">
    <source>
        <dbReference type="EMBL" id="RNL84101.1"/>
    </source>
</evidence>
<comment type="similarity">
    <text evidence="1">Belongs to the 'GDSL' lipolytic enzyme family.</text>
</comment>